<dbReference type="SUPFAM" id="SSF53335">
    <property type="entry name" value="S-adenosyl-L-methionine-dependent methyltransferases"/>
    <property type="match status" value="1"/>
</dbReference>
<reference evidence="4 5" key="1">
    <citation type="submission" date="2024-09" db="EMBL/GenBank/DDBJ databases">
        <authorList>
            <person name="Sun Q."/>
            <person name="Mori K."/>
        </authorList>
    </citation>
    <scope>NUCLEOTIDE SEQUENCE [LARGE SCALE GENOMIC DNA]</scope>
    <source>
        <strain evidence="4 5">TBRC 0563</strain>
    </source>
</reference>
<accession>A0ABV5YC61</accession>
<dbReference type="Gene3D" id="3.40.50.150">
    <property type="entry name" value="Vaccinia Virus protein VP39"/>
    <property type="match status" value="1"/>
</dbReference>
<sequence length="232" mass="25306">MTAPRTTEQGRRAAAPWQNPEFAGAWAAGDPLGDLLALPRRLAAALVALDRPRSRLIVDIGSGPGAFLAVFLEEFAEARGVWSDASEAMLSRARESLAPYGDRVDYRIVDMTDLSGGAIPENADVIVTSRAAHHLDRAGLAAFYTEAAGHLAPGGWLVDLDHTGPSDVWDQRFRTVRKRFTRPRRKGAEHRHDHPLTSVQDHLDGFAAAGITDVEIAWKAFFTCLFIGRKDG</sequence>
<dbReference type="GO" id="GO:0008168">
    <property type="term" value="F:methyltransferase activity"/>
    <property type="evidence" value="ECO:0007669"/>
    <property type="project" value="UniProtKB-KW"/>
</dbReference>
<evidence type="ECO:0000259" key="3">
    <source>
        <dbReference type="Pfam" id="PF13649"/>
    </source>
</evidence>
<dbReference type="Pfam" id="PF13649">
    <property type="entry name" value="Methyltransf_25"/>
    <property type="match status" value="1"/>
</dbReference>
<evidence type="ECO:0000256" key="1">
    <source>
        <dbReference type="ARBA" id="ARBA00022603"/>
    </source>
</evidence>
<dbReference type="EMBL" id="JBHLZP010000054">
    <property type="protein sequence ID" value="MFB9832605.1"/>
    <property type="molecule type" value="Genomic_DNA"/>
</dbReference>
<dbReference type="InterPro" id="IPR051052">
    <property type="entry name" value="Diverse_substrate_MTase"/>
</dbReference>
<keyword evidence="2" id="KW-0808">Transferase</keyword>
<dbReference type="CDD" id="cd02440">
    <property type="entry name" value="AdoMet_MTases"/>
    <property type="match status" value="1"/>
</dbReference>
<comment type="caution">
    <text evidence="4">The sequence shown here is derived from an EMBL/GenBank/DDBJ whole genome shotgun (WGS) entry which is preliminary data.</text>
</comment>
<keyword evidence="5" id="KW-1185">Reference proteome</keyword>
<dbReference type="InterPro" id="IPR029063">
    <property type="entry name" value="SAM-dependent_MTases_sf"/>
</dbReference>
<dbReference type="Proteomes" id="UP001589627">
    <property type="component" value="Unassembled WGS sequence"/>
</dbReference>
<proteinExistence type="predicted"/>
<evidence type="ECO:0000256" key="2">
    <source>
        <dbReference type="ARBA" id="ARBA00022679"/>
    </source>
</evidence>
<dbReference type="GO" id="GO:0032259">
    <property type="term" value="P:methylation"/>
    <property type="evidence" value="ECO:0007669"/>
    <property type="project" value="UniProtKB-KW"/>
</dbReference>
<feature type="domain" description="Methyltransferase" evidence="3">
    <location>
        <begin position="57"/>
        <end position="155"/>
    </location>
</feature>
<keyword evidence="1 4" id="KW-0489">Methyltransferase</keyword>
<protein>
    <submittedName>
        <fullName evidence="4">Class I SAM-dependent methyltransferase</fullName>
    </submittedName>
</protein>
<dbReference type="PANTHER" id="PTHR44942">
    <property type="entry name" value="METHYLTRANSF_11 DOMAIN-CONTAINING PROTEIN"/>
    <property type="match status" value="1"/>
</dbReference>
<dbReference type="RefSeq" id="WP_378198614.1">
    <property type="nucleotide sequence ID" value="NZ_JBHLZP010000054.1"/>
</dbReference>
<dbReference type="InterPro" id="IPR041698">
    <property type="entry name" value="Methyltransf_25"/>
</dbReference>
<evidence type="ECO:0000313" key="4">
    <source>
        <dbReference type="EMBL" id="MFB9832605.1"/>
    </source>
</evidence>
<dbReference type="PANTHER" id="PTHR44942:SF4">
    <property type="entry name" value="METHYLTRANSFERASE TYPE 11 DOMAIN-CONTAINING PROTEIN"/>
    <property type="match status" value="1"/>
</dbReference>
<organism evidence="4 5">
    <name type="scientific">Actinoallomurus acaciae</name>
    <dbReference type="NCBI Taxonomy" id="502577"/>
    <lineage>
        <taxon>Bacteria</taxon>
        <taxon>Bacillati</taxon>
        <taxon>Actinomycetota</taxon>
        <taxon>Actinomycetes</taxon>
        <taxon>Streptosporangiales</taxon>
        <taxon>Thermomonosporaceae</taxon>
        <taxon>Actinoallomurus</taxon>
    </lineage>
</organism>
<evidence type="ECO:0000313" key="5">
    <source>
        <dbReference type="Proteomes" id="UP001589627"/>
    </source>
</evidence>
<name>A0ABV5YC61_9ACTN</name>
<gene>
    <name evidence="4" type="ORF">ACFFNX_10440</name>
</gene>